<keyword evidence="2" id="KW-1185">Reference proteome</keyword>
<name>A0AAV7KG68_9METZ</name>
<protein>
    <submittedName>
        <fullName evidence="1">SCAN domain-containing protein 3-like</fullName>
    </submittedName>
</protein>
<evidence type="ECO:0000313" key="2">
    <source>
        <dbReference type="Proteomes" id="UP001165289"/>
    </source>
</evidence>
<comment type="caution">
    <text evidence="1">The sequence shown here is derived from an EMBL/GenBank/DDBJ whole genome shotgun (WGS) entry which is preliminary data.</text>
</comment>
<dbReference type="Proteomes" id="UP001165289">
    <property type="component" value="Unassembled WGS sequence"/>
</dbReference>
<proteinExistence type="predicted"/>
<dbReference type="AlphaFoldDB" id="A0AAV7KG68"/>
<accession>A0AAV7KG68</accession>
<sequence length="106" mass="12094">MLGSHSGFQTRVRQFVPDVITNHCMIHREALAAKTLSASLNVILQEVIKIVNFVKSSALNTRLFRNLCLDMDAAHMNLLYHTEVRWLSKGNVLKRVLALKEETTEF</sequence>
<gene>
    <name evidence="1" type="ORF">LOD99_14213</name>
</gene>
<dbReference type="EMBL" id="JAKMXF010000044">
    <property type="protein sequence ID" value="KAI6659873.1"/>
    <property type="molecule type" value="Genomic_DNA"/>
</dbReference>
<evidence type="ECO:0000313" key="1">
    <source>
        <dbReference type="EMBL" id="KAI6659873.1"/>
    </source>
</evidence>
<organism evidence="1 2">
    <name type="scientific">Oopsacas minuta</name>
    <dbReference type="NCBI Taxonomy" id="111878"/>
    <lineage>
        <taxon>Eukaryota</taxon>
        <taxon>Metazoa</taxon>
        <taxon>Porifera</taxon>
        <taxon>Hexactinellida</taxon>
        <taxon>Hexasterophora</taxon>
        <taxon>Lyssacinosida</taxon>
        <taxon>Leucopsacidae</taxon>
        <taxon>Oopsacas</taxon>
    </lineage>
</organism>
<dbReference type="PANTHER" id="PTHR45913:SF19">
    <property type="entry name" value="LOW QUALITY PROTEIN: ZINC FINGER BED DOMAIN-CONTAINING PROTEIN 5-LIKE"/>
    <property type="match status" value="1"/>
</dbReference>
<dbReference type="PANTHER" id="PTHR45913">
    <property type="entry name" value="EPM2A-INTERACTING PROTEIN 1"/>
    <property type="match status" value="1"/>
</dbReference>
<reference evidence="1 2" key="1">
    <citation type="journal article" date="2023" name="BMC Biol.">
        <title>The compact genome of the sponge Oopsacas minuta (Hexactinellida) is lacking key metazoan core genes.</title>
        <authorList>
            <person name="Santini S."/>
            <person name="Schenkelaars Q."/>
            <person name="Jourda C."/>
            <person name="Duchesne M."/>
            <person name="Belahbib H."/>
            <person name="Rocher C."/>
            <person name="Selva M."/>
            <person name="Riesgo A."/>
            <person name="Vervoort M."/>
            <person name="Leys S.P."/>
            <person name="Kodjabachian L."/>
            <person name="Le Bivic A."/>
            <person name="Borchiellini C."/>
            <person name="Claverie J.M."/>
            <person name="Renard E."/>
        </authorList>
    </citation>
    <scope>NUCLEOTIDE SEQUENCE [LARGE SCALE GENOMIC DNA]</scope>
    <source>
        <strain evidence="1">SPO-2</strain>
    </source>
</reference>